<keyword evidence="4" id="KW-1185">Reference proteome</keyword>
<name>A0A543K6Z1_9MICO</name>
<dbReference type="InterPro" id="IPR011112">
    <property type="entry name" value="Rho-like_N"/>
</dbReference>
<dbReference type="Pfam" id="PF07498">
    <property type="entry name" value="Rho_N"/>
    <property type="match status" value="1"/>
</dbReference>
<evidence type="ECO:0000259" key="2">
    <source>
        <dbReference type="Pfam" id="PF07498"/>
    </source>
</evidence>
<organism evidence="3 4">
    <name type="scientific">Ornithinimicrobium humiphilum</name>
    <dbReference type="NCBI Taxonomy" id="125288"/>
    <lineage>
        <taxon>Bacteria</taxon>
        <taxon>Bacillati</taxon>
        <taxon>Actinomycetota</taxon>
        <taxon>Actinomycetes</taxon>
        <taxon>Micrococcales</taxon>
        <taxon>Ornithinimicrobiaceae</taxon>
        <taxon>Ornithinimicrobium</taxon>
    </lineage>
</organism>
<dbReference type="EMBL" id="VFPU01000003">
    <property type="protein sequence ID" value="TQM90830.1"/>
    <property type="molecule type" value="Genomic_DNA"/>
</dbReference>
<evidence type="ECO:0000313" key="3">
    <source>
        <dbReference type="EMBL" id="TQM90830.1"/>
    </source>
</evidence>
<reference evidence="3 4" key="1">
    <citation type="submission" date="2019-06" db="EMBL/GenBank/DDBJ databases">
        <title>Sequencing the genomes of 1000 actinobacteria strains.</title>
        <authorList>
            <person name="Klenk H.-P."/>
        </authorList>
    </citation>
    <scope>NUCLEOTIDE SEQUENCE [LARGE SCALE GENOMIC DNA]</scope>
    <source>
        <strain evidence="3 4">DSM 12362</strain>
    </source>
</reference>
<dbReference type="Proteomes" id="UP000315133">
    <property type="component" value="Unassembled WGS sequence"/>
</dbReference>
<proteinExistence type="predicted"/>
<sequence length="103" mass="11042">MDGRGGQDDSEGMAEKKKDDPGPSVKDPEMYESLREDGASKAKAAAISNAAANTSREEVGSKGGSSGSYEDWTVDELRERAAELDVEGRSDMTKDELITALRE</sequence>
<dbReference type="InterPro" id="IPR055642">
    <property type="entry name" value="DUF7218"/>
</dbReference>
<dbReference type="GO" id="GO:0006353">
    <property type="term" value="P:DNA-templated transcription termination"/>
    <property type="evidence" value="ECO:0007669"/>
    <property type="project" value="InterPro"/>
</dbReference>
<feature type="compositionally biased region" description="Basic and acidic residues" evidence="1">
    <location>
        <begin position="1"/>
        <end position="40"/>
    </location>
</feature>
<feature type="domain" description="Rho termination factor-like N-terminal" evidence="2">
    <location>
        <begin position="71"/>
        <end position="101"/>
    </location>
</feature>
<comment type="caution">
    <text evidence="3">The sequence shown here is derived from an EMBL/GenBank/DDBJ whole genome shotgun (WGS) entry which is preliminary data.</text>
</comment>
<evidence type="ECO:0000313" key="4">
    <source>
        <dbReference type="Proteomes" id="UP000315133"/>
    </source>
</evidence>
<protein>
    <submittedName>
        <fullName evidence="3">Rho termination factor-like protein</fullName>
    </submittedName>
</protein>
<dbReference type="AlphaFoldDB" id="A0A543K6Z1"/>
<dbReference type="SUPFAM" id="SSF68912">
    <property type="entry name" value="Rho N-terminal domain-like"/>
    <property type="match status" value="1"/>
</dbReference>
<feature type="region of interest" description="Disordered" evidence="1">
    <location>
        <begin position="1"/>
        <end position="70"/>
    </location>
</feature>
<evidence type="ECO:0000256" key="1">
    <source>
        <dbReference type="SAM" id="MobiDB-lite"/>
    </source>
</evidence>
<gene>
    <name evidence="3" type="ORF">FB476_3214</name>
</gene>
<dbReference type="InterPro" id="IPR036269">
    <property type="entry name" value="Rho_N_sf"/>
</dbReference>
<accession>A0A543K6Z1</accession>
<dbReference type="Pfam" id="PF23855">
    <property type="entry name" value="DUF7218"/>
    <property type="match status" value="1"/>
</dbReference>
<feature type="compositionally biased region" description="Low complexity" evidence="1">
    <location>
        <begin position="41"/>
        <end position="53"/>
    </location>
</feature>